<name>A0A368L8D1_9BURK</name>
<dbReference type="InterPro" id="IPR058548">
    <property type="entry name" value="MlaB-like_STAS"/>
</dbReference>
<gene>
    <name evidence="2" type="ORF">DU000_04020</name>
</gene>
<sequence>MNIEVFHNDNFSKVVLNGRFDFTAHRAFKQAYETALTEGSTSQVKIDMSAVDYLDSSALGMLLILRDRAKETSKSVSLINCGGSVREVLRVANFDKLFTLE</sequence>
<evidence type="ECO:0000259" key="1">
    <source>
        <dbReference type="PROSITE" id="PS50801"/>
    </source>
</evidence>
<dbReference type="PANTHER" id="PTHR33495">
    <property type="entry name" value="ANTI-SIGMA FACTOR ANTAGONIST TM_1081-RELATED-RELATED"/>
    <property type="match status" value="1"/>
</dbReference>
<dbReference type="Proteomes" id="UP000252357">
    <property type="component" value="Unassembled WGS sequence"/>
</dbReference>
<dbReference type="CDD" id="cd07043">
    <property type="entry name" value="STAS_anti-anti-sigma_factors"/>
    <property type="match status" value="1"/>
</dbReference>
<dbReference type="OrthoDB" id="278639at2"/>
<evidence type="ECO:0000313" key="2">
    <source>
        <dbReference type="EMBL" id="RCS59867.1"/>
    </source>
</evidence>
<dbReference type="Pfam" id="PF13466">
    <property type="entry name" value="STAS_2"/>
    <property type="match status" value="1"/>
</dbReference>
<feature type="domain" description="STAS" evidence="1">
    <location>
        <begin position="1"/>
        <end position="101"/>
    </location>
</feature>
<proteinExistence type="predicted"/>
<organism evidence="2 3">
    <name type="scientific">Parvibium lacunae</name>
    <dbReference type="NCBI Taxonomy" id="1888893"/>
    <lineage>
        <taxon>Bacteria</taxon>
        <taxon>Pseudomonadati</taxon>
        <taxon>Pseudomonadota</taxon>
        <taxon>Betaproteobacteria</taxon>
        <taxon>Burkholderiales</taxon>
        <taxon>Alcaligenaceae</taxon>
        <taxon>Parvibium</taxon>
    </lineage>
</organism>
<protein>
    <submittedName>
        <fullName evidence="2">Anti-sigma factor antagonist</fullName>
    </submittedName>
</protein>
<evidence type="ECO:0000313" key="3">
    <source>
        <dbReference type="Proteomes" id="UP000252357"/>
    </source>
</evidence>
<dbReference type="GO" id="GO:0043856">
    <property type="term" value="F:anti-sigma factor antagonist activity"/>
    <property type="evidence" value="ECO:0007669"/>
    <property type="project" value="TreeGrafter"/>
</dbReference>
<dbReference type="SUPFAM" id="SSF52091">
    <property type="entry name" value="SpoIIaa-like"/>
    <property type="match status" value="1"/>
</dbReference>
<dbReference type="InterPro" id="IPR036513">
    <property type="entry name" value="STAS_dom_sf"/>
</dbReference>
<comment type="caution">
    <text evidence="2">The sequence shown here is derived from an EMBL/GenBank/DDBJ whole genome shotgun (WGS) entry which is preliminary data.</text>
</comment>
<accession>A0A368L8D1</accession>
<dbReference type="InterPro" id="IPR002645">
    <property type="entry name" value="STAS_dom"/>
</dbReference>
<keyword evidence="3" id="KW-1185">Reference proteome</keyword>
<dbReference type="PANTHER" id="PTHR33495:SF15">
    <property type="entry name" value="STAS DOMAIN-CONTAINING PROTEIN"/>
    <property type="match status" value="1"/>
</dbReference>
<reference evidence="2 3" key="1">
    <citation type="journal article" date="2018" name="Int. J. Syst. Evol. Microbiol.">
        <title>Parvibium lacunae gen. nov., sp. nov., a new member of the family Alcaligenaceae isolated from a freshwater pond.</title>
        <authorList>
            <person name="Chen W.M."/>
            <person name="Xie P.B."/>
            <person name="Hsu M.Y."/>
            <person name="Sheu S.Y."/>
        </authorList>
    </citation>
    <scope>NUCLEOTIDE SEQUENCE [LARGE SCALE GENOMIC DNA]</scope>
    <source>
        <strain evidence="2 3">KMB9</strain>
    </source>
</reference>
<dbReference type="AlphaFoldDB" id="A0A368L8D1"/>
<dbReference type="RefSeq" id="WP_114402016.1">
    <property type="nucleotide sequence ID" value="NZ_QPGB01000001.1"/>
</dbReference>
<dbReference type="EMBL" id="QPGB01000001">
    <property type="protein sequence ID" value="RCS59867.1"/>
    <property type="molecule type" value="Genomic_DNA"/>
</dbReference>
<dbReference type="PROSITE" id="PS50801">
    <property type="entry name" value="STAS"/>
    <property type="match status" value="1"/>
</dbReference>
<dbReference type="Gene3D" id="3.30.750.24">
    <property type="entry name" value="STAS domain"/>
    <property type="match status" value="1"/>
</dbReference>